<evidence type="ECO:0000313" key="8">
    <source>
        <dbReference type="EMBL" id="KAK7756798.1"/>
    </source>
</evidence>
<reference evidence="8 9" key="1">
    <citation type="submission" date="2024-02" db="EMBL/GenBank/DDBJ databases">
        <title>De novo assembly and annotation of 12 fungi associated with fruit tree decline syndrome in Ontario, Canada.</title>
        <authorList>
            <person name="Sulman M."/>
            <person name="Ellouze W."/>
            <person name="Ilyukhin E."/>
        </authorList>
    </citation>
    <scope>NUCLEOTIDE SEQUENCE [LARGE SCALE GENOMIC DNA]</scope>
    <source>
        <strain evidence="8 9">M11/M66-122</strain>
    </source>
</reference>
<dbReference type="EMBL" id="JAKJXP020000005">
    <property type="protein sequence ID" value="KAK7756798.1"/>
    <property type="molecule type" value="Genomic_DNA"/>
</dbReference>
<evidence type="ECO:0000256" key="6">
    <source>
        <dbReference type="HAMAP-Rule" id="MF_03058"/>
    </source>
</evidence>
<dbReference type="GO" id="GO:0012507">
    <property type="term" value="C:ER to Golgi transport vesicle membrane"/>
    <property type="evidence" value="ECO:0007669"/>
    <property type="project" value="UniProtKB-SubCell"/>
</dbReference>
<gene>
    <name evidence="8" type="primary">VMA21</name>
    <name evidence="8" type="ORF">SLS62_001243</name>
</gene>
<dbReference type="PANTHER" id="PTHR31792:SF3">
    <property type="entry name" value="VACUOLAR ATPASE ASSEMBLY INTEGRAL MEMBRANE PROTEIN VMA21"/>
    <property type="match status" value="1"/>
</dbReference>
<proteinExistence type="inferred from homology"/>
<organism evidence="8 9">
    <name type="scientific">Diatrype stigma</name>
    <dbReference type="NCBI Taxonomy" id="117547"/>
    <lineage>
        <taxon>Eukaryota</taxon>
        <taxon>Fungi</taxon>
        <taxon>Dikarya</taxon>
        <taxon>Ascomycota</taxon>
        <taxon>Pezizomycotina</taxon>
        <taxon>Sordariomycetes</taxon>
        <taxon>Xylariomycetidae</taxon>
        <taxon>Xylariales</taxon>
        <taxon>Diatrypaceae</taxon>
        <taxon>Diatrype</taxon>
    </lineage>
</organism>
<feature type="compositionally biased region" description="Low complexity" evidence="7">
    <location>
        <begin position="27"/>
        <end position="39"/>
    </location>
</feature>
<feature type="transmembrane region" description="Helical" evidence="6">
    <location>
        <begin position="50"/>
        <end position="71"/>
    </location>
</feature>
<keyword evidence="3 6" id="KW-1133">Transmembrane helix</keyword>
<keyword evidence="4 6" id="KW-0472">Membrane</keyword>
<evidence type="ECO:0000256" key="7">
    <source>
        <dbReference type="SAM" id="MobiDB-lite"/>
    </source>
</evidence>
<sequence length="123" mass="13035">MATRRIISTEKTILDQDDESPIVDNHQQPSSSSSSSPPQSIIAPAVPLDVILKLLAFTVAMVVVPIGSYFATVNTVFKGNSSYAGGLAALMANVVLLGYVIVAMNEDQSEQLAAKAKETKKGR</sequence>
<keyword evidence="5 6" id="KW-0968">Cytoplasmic vesicle</keyword>
<dbReference type="InterPro" id="IPR019013">
    <property type="entry name" value="Vma21"/>
</dbReference>
<feature type="transmembrane region" description="Helical" evidence="6">
    <location>
        <begin position="83"/>
        <end position="102"/>
    </location>
</feature>
<evidence type="ECO:0000313" key="9">
    <source>
        <dbReference type="Proteomes" id="UP001320420"/>
    </source>
</evidence>
<evidence type="ECO:0000256" key="2">
    <source>
        <dbReference type="ARBA" id="ARBA00022824"/>
    </source>
</evidence>
<evidence type="ECO:0000256" key="3">
    <source>
        <dbReference type="ARBA" id="ARBA00022989"/>
    </source>
</evidence>
<accession>A0AAN9YS09</accession>
<comment type="function">
    <text evidence="6">Required for the assembly of the V0 complex of the vacuolar ATPase (V-ATPase) in the endoplasmic reticulum.</text>
</comment>
<dbReference type="Pfam" id="PF09446">
    <property type="entry name" value="VMA21"/>
    <property type="match status" value="1"/>
</dbReference>
<evidence type="ECO:0000256" key="5">
    <source>
        <dbReference type="ARBA" id="ARBA00023329"/>
    </source>
</evidence>
<dbReference type="GO" id="GO:0033116">
    <property type="term" value="C:endoplasmic reticulum-Golgi intermediate compartment membrane"/>
    <property type="evidence" value="ECO:0007669"/>
    <property type="project" value="UniProtKB-SubCell"/>
</dbReference>
<name>A0AAN9YS09_9PEZI</name>
<comment type="caution">
    <text evidence="8">The sequence shown here is derived from an EMBL/GenBank/DDBJ whole genome shotgun (WGS) entry which is preliminary data.</text>
</comment>
<dbReference type="Proteomes" id="UP001320420">
    <property type="component" value="Unassembled WGS sequence"/>
</dbReference>
<dbReference type="GO" id="GO:0070072">
    <property type="term" value="P:vacuolar proton-transporting V-type ATPase complex assembly"/>
    <property type="evidence" value="ECO:0007669"/>
    <property type="project" value="UniProtKB-UniRule"/>
</dbReference>
<protein>
    <submittedName>
        <fullName evidence="8">Vacuolar ATPase assembly integral membrane protein vma21</fullName>
    </submittedName>
</protein>
<dbReference type="HAMAP" id="MF_03058">
    <property type="entry name" value="VMA21"/>
    <property type="match status" value="1"/>
</dbReference>
<keyword evidence="2 6" id="KW-0256">Endoplasmic reticulum</keyword>
<evidence type="ECO:0000256" key="4">
    <source>
        <dbReference type="ARBA" id="ARBA00023136"/>
    </source>
</evidence>
<keyword evidence="9" id="KW-1185">Reference proteome</keyword>
<comment type="caution">
    <text evidence="6">Lacks conserved residue(s) required for the propagation of feature annotation.</text>
</comment>
<keyword evidence="1 6" id="KW-0812">Transmembrane</keyword>
<dbReference type="PANTHER" id="PTHR31792">
    <property type="entry name" value="VACUOLAR ATPASE ASSEMBLY INTEGRAL MEMBRANE PROTEIN VMA21"/>
    <property type="match status" value="1"/>
</dbReference>
<comment type="subcellular location">
    <subcellularLocation>
        <location evidence="6">Endoplasmic reticulum membrane</location>
        <topology evidence="6">Multi-pass membrane protein</topology>
    </subcellularLocation>
    <subcellularLocation>
        <location evidence="6">Endoplasmic reticulum-Golgi intermediate compartment membrane</location>
        <topology evidence="6">Multi-pass membrane protein</topology>
    </subcellularLocation>
    <subcellularLocation>
        <location evidence="6">Cytoplasmic vesicle</location>
        <location evidence="6">COPII-coated vesicle membrane</location>
        <topology evidence="6">Multi-pass membrane protein</topology>
    </subcellularLocation>
</comment>
<feature type="region of interest" description="Disordered" evidence="7">
    <location>
        <begin position="14"/>
        <end position="39"/>
    </location>
</feature>
<evidence type="ECO:0000256" key="1">
    <source>
        <dbReference type="ARBA" id="ARBA00022692"/>
    </source>
</evidence>
<dbReference type="AlphaFoldDB" id="A0AAN9YS09"/>
<dbReference type="GO" id="GO:0005789">
    <property type="term" value="C:endoplasmic reticulum membrane"/>
    <property type="evidence" value="ECO:0007669"/>
    <property type="project" value="UniProtKB-SubCell"/>
</dbReference>
<comment type="similarity">
    <text evidence="6">Belongs to the VMA21 family.</text>
</comment>